<keyword evidence="3" id="KW-0812">Transmembrane</keyword>
<evidence type="ECO:0000256" key="3">
    <source>
        <dbReference type="SAM" id="Phobius"/>
    </source>
</evidence>
<comment type="caution">
    <text evidence="5">The sequence shown here is derived from an EMBL/GenBank/DDBJ whole genome shotgun (WGS) entry which is preliminary data.</text>
</comment>
<dbReference type="EMBL" id="JABCRI010000001">
    <property type="protein sequence ID" value="KAF8412776.1"/>
    <property type="molecule type" value="Genomic_DNA"/>
</dbReference>
<keyword evidence="6" id="KW-1185">Reference proteome</keyword>
<dbReference type="InterPro" id="IPR053339">
    <property type="entry name" value="FAS1_domain_protein"/>
</dbReference>
<feature type="domain" description="FAS1" evidence="4">
    <location>
        <begin position="76"/>
        <end position="172"/>
    </location>
</feature>
<organism evidence="5 6">
    <name type="scientific">Tetracentron sinense</name>
    <name type="common">Spur-leaf</name>
    <dbReference type="NCBI Taxonomy" id="13715"/>
    <lineage>
        <taxon>Eukaryota</taxon>
        <taxon>Viridiplantae</taxon>
        <taxon>Streptophyta</taxon>
        <taxon>Embryophyta</taxon>
        <taxon>Tracheophyta</taxon>
        <taxon>Spermatophyta</taxon>
        <taxon>Magnoliopsida</taxon>
        <taxon>Trochodendrales</taxon>
        <taxon>Trochodendraceae</taxon>
        <taxon>Tetracentron</taxon>
    </lineage>
</organism>
<keyword evidence="3" id="KW-0472">Membrane</keyword>
<name>A0A835A1J9_TETSI</name>
<dbReference type="InterPro" id="IPR036378">
    <property type="entry name" value="FAS1_dom_sf"/>
</dbReference>
<dbReference type="Proteomes" id="UP000655225">
    <property type="component" value="Unassembled WGS sequence"/>
</dbReference>
<keyword evidence="3" id="KW-1133">Transmembrane helix</keyword>
<dbReference type="Gene3D" id="2.30.180.10">
    <property type="entry name" value="FAS1 domain"/>
    <property type="match status" value="1"/>
</dbReference>
<reference evidence="5 6" key="1">
    <citation type="submission" date="2020-04" db="EMBL/GenBank/DDBJ databases">
        <title>Plant Genome Project.</title>
        <authorList>
            <person name="Zhang R.-G."/>
        </authorList>
    </citation>
    <scope>NUCLEOTIDE SEQUENCE [LARGE SCALE GENOMIC DNA]</scope>
    <source>
        <strain evidence="5">YNK0</strain>
        <tissue evidence="5">Leaf</tissue>
    </source>
</reference>
<sequence length="257" mass="27986">MNQSKNQGIITQIYMATYLTLSILLMNLILSATAADMPSRNKDLLGAIEEMQRANYFTFVMLVNMSPPDRIPGNITFLMPNDRMLSKITLSENAVLDFLFRHSIPFPLLFDNLKHFPTGSILPTSKQDFMLRVSNNGRRSFYLNNVQIISPDICTAGSSIRCHGINGVLMTTGPEHNSTFPSPTCSAASPETAAAPTTPSWPLLPPPLMGSLNLTPMVTPPPAQLDIGSQKSGSSQLTLGGLFYSITTCMMLSLVGL</sequence>
<dbReference type="OrthoDB" id="1934418at2759"/>
<dbReference type="PANTHER" id="PTHR36069:SF1">
    <property type="entry name" value="EXPRESSED PROTEIN"/>
    <property type="match status" value="1"/>
</dbReference>
<accession>A0A835A1J9</accession>
<dbReference type="SUPFAM" id="SSF82153">
    <property type="entry name" value="FAS1 domain"/>
    <property type="match status" value="1"/>
</dbReference>
<dbReference type="AlphaFoldDB" id="A0A835A1J9"/>
<feature type="transmembrane region" description="Helical" evidence="3">
    <location>
        <begin position="12"/>
        <end position="35"/>
    </location>
</feature>
<evidence type="ECO:0000259" key="4">
    <source>
        <dbReference type="SMART" id="SM00554"/>
    </source>
</evidence>
<dbReference type="SMART" id="SM00554">
    <property type="entry name" value="FAS1"/>
    <property type="match status" value="1"/>
</dbReference>
<evidence type="ECO:0000256" key="1">
    <source>
        <dbReference type="ARBA" id="ARBA00007843"/>
    </source>
</evidence>
<feature type="region of interest" description="Disordered" evidence="2">
    <location>
        <begin position="180"/>
        <end position="200"/>
    </location>
</feature>
<proteinExistence type="inferred from homology"/>
<evidence type="ECO:0000256" key="2">
    <source>
        <dbReference type="SAM" id="MobiDB-lite"/>
    </source>
</evidence>
<comment type="similarity">
    <text evidence="1">Belongs to the fasciclin-like AGP family.</text>
</comment>
<evidence type="ECO:0000313" key="6">
    <source>
        <dbReference type="Proteomes" id="UP000655225"/>
    </source>
</evidence>
<dbReference type="OMA" id="MARNHMI"/>
<feature type="compositionally biased region" description="Low complexity" evidence="2">
    <location>
        <begin position="181"/>
        <end position="200"/>
    </location>
</feature>
<protein>
    <recommendedName>
        <fullName evidence="4">FAS1 domain-containing protein</fullName>
    </recommendedName>
</protein>
<dbReference type="PANTHER" id="PTHR36069">
    <property type="entry name" value="EXPRESSED PROTEIN-RELATED"/>
    <property type="match status" value="1"/>
</dbReference>
<gene>
    <name evidence="5" type="ORF">HHK36_000746</name>
</gene>
<evidence type="ECO:0000313" key="5">
    <source>
        <dbReference type="EMBL" id="KAF8412776.1"/>
    </source>
</evidence>
<dbReference type="InterPro" id="IPR000782">
    <property type="entry name" value="FAS1_domain"/>
</dbReference>